<dbReference type="AlphaFoldDB" id="A0A971IDB7"/>
<evidence type="ECO:0000259" key="4">
    <source>
        <dbReference type="Pfam" id="PF00205"/>
    </source>
</evidence>
<dbReference type="GO" id="GO:0003984">
    <property type="term" value="F:acetolactate synthase activity"/>
    <property type="evidence" value="ECO:0007669"/>
    <property type="project" value="TreeGrafter"/>
</dbReference>
<dbReference type="CDD" id="cd07035">
    <property type="entry name" value="TPP_PYR_POX_like"/>
    <property type="match status" value="1"/>
</dbReference>
<dbReference type="GO" id="GO:0009099">
    <property type="term" value="P:L-valine biosynthetic process"/>
    <property type="evidence" value="ECO:0007669"/>
    <property type="project" value="TreeGrafter"/>
</dbReference>
<dbReference type="Pfam" id="PF00205">
    <property type="entry name" value="TPP_enzyme_M"/>
    <property type="match status" value="1"/>
</dbReference>
<dbReference type="PANTHER" id="PTHR18968">
    <property type="entry name" value="THIAMINE PYROPHOSPHATE ENZYMES"/>
    <property type="match status" value="1"/>
</dbReference>
<evidence type="ECO:0000313" key="8">
    <source>
        <dbReference type="Proteomes" id="UP000767327"/>
    </source>
</evidence>
<feature type="domain" description="Thiamine pyrophosphate enzyme TPP-binding" evidence="5">
    <location>
        <begin position="396"/>
        <end position="535"/>
    </location>
</feature>
<dbReference type="PROSITE" id="PS00187">
    <property type="entry name" value="TPP_ENZYMES"/>
    <property type="match status" value="1"/>
</dbReference>
<dbReference type="InterPro" id="IPR000399">
    <property type="entry name" value="TPP-bd_CS"/>
</dbReference>
<reference evidence="7" key="2">
    <citation type="submission" date="2020-01" db="EMBL/GenBank/DDBJ databases">
        <authorList>
            <person name="Campanaro S."/>
        </authorList>
    </citation>
    <scope>NUCLEOTIDE SEQUENCE</scope>
    <source>
        <strain evidence="7">AS01afH2WH_6</strain>
    </source>
</reference>
<accession>A0A971IDB7</accession>
<feature type="domain" description="Thiamine pyrophosphate enzyme N-terminal TPP-binding" evidence="6">
    <location>
        <begin position="16"/>
        <end position="128"/>
    </location>
</feature>
<organism evidence="7 8">
    <name type="scientific">Bifidobacterium crudilactis</name>
    <dbReference type="NCBI Taxonomy" id="327277"/>
    <lineage>
        <taxon>Bacteria</taxon>
        <taxon>Bacillati</taxon>
        <taxon>Actinomycetota</taxon>
        <taxon>Actinomycetes</taxon>
        <taxon>Bifidobacteriales</taxon>
        <taxon>Bifidobacteriaceae</taxon>
        <taxon>Bifidobacterium</taxon>
    </lineage>
</organism>
<dbReference type="OrthoDB" id="4494979at2"/>
<dbReference type="Gene3D" id="3.40.50.1220">
    <property type="entry name" value="TPP-binding domain"/>
    <property type="match status" value="1"/>
</dbReference>
<dbReference type="EMBL" id="JAAXZR010000024">
    <property type="protein sequence ID" value="NLT80001.1"/>
    <property type="molecule type" value="Genomic_DNA"/>
</dbReference>
<comment type="similarity">
    <text evidence="1 3">Belongs to the TPP enzyme family.</text>
</comment>
<dbReference type="GO" id="GO:0005948">
    <property type="term" value="C:acetolactate synthase complex"/>
    <property type="evidence" value="ECO:0007669"/>
    <property type="project" value="TreeGrafter"/>
</dbReference>
<dbReference type="InterPro" id="IPR012000">
    <property type="entry name" value="Thiamin_PyroP_enz_cen_dom"/>
</dbReference>
<dbReference type="PANTHER" id="PTHR18968:SF129">
    <property type="entry name" value="ACETOLACTATE SYNTHASE"/>
    <property type="match status" value="1"/>
</dbReference>
<protein>
    <submittedName>
        <fullName evidence="7">Acetolactate synthase large subunit</fullName>
    </submittedName>
</protein>
<feature type="domain" description="Thiamine pyrophosphate enzyme central" evidence="4">
    <location>
        <begin position="203"/>
        <end position="337"/>
    </location>
</feature>
<evidence type="ECO:0000256" key="2">
    <source>
        <dbReference type="ARBA" id="ARBA00023052"/>
    </source>
</evidence>
<dbReference type="Gene3D" id="3.40.50.970">
    <property type="match status" value="2"/>
</dbReference>
<dbReference type="InterPro" id="IPR011766">
    <property type="entry name" value="TPP_enzyme_TPP-bd"/>
</dbReference>
<dbReference type="Pfam" id="PF02776">
    <property type="entry name" value="TPP_enzyme_N"/>
    <property type="match status" value="1"/>
</dbReference>
<dbReference type="Proteomes" id="UP000767327">
    <property type="component" value="Unassembled WGS sequence"/>
</dbReference>
<comment type="caution">
    <text evidence="7">The sequence shown here is derived from an EMBL/GenBank/DDBJ whole genome shotgun (WGS) entry which is preliminary data.</text>
</comment>
<proteinExistence type="inferred from homology"/>
<dbReference type="GeneID" id="78114301"/>
<dbReference type="InterPro" id="IPR029061">
    <property type="entry name" value="THDP-binding"/>
</dbReference>
<dbReference type="RefSeq" id="WP_034251035.1">
    <property type="nucleotide sequence ID" value="NZ_CP181270.1"/>
</dbReference>
<dbReference type="Pfam" id="PF02775">
    <property type="entry name" value="TPP_enzyme_C"/>
    <property type="match status" value="1"/>
</dbReference>
<evidence type="ECO:0000313" key="7">
    <source>
        <dbReference type="EMBL" id="NLT80001.1"/>
    </source>
</evidence>
<dbReference type="GO" id="GO:0030976">
    <property type="term" value="F:thiamine pyrophosphate binding"/>
    <property type="evidence" value="ECO:0007669"/>
    <property type="project" value="InterPro"/>
</dbReference>
<dbReference type="FunFam" id="3.40.50.970:FF:000007">
    <property type="entry name" value="Acetolactate synthase"/>
    <property type="match status" value="1"/>
</dbReference>
<keyword evidence="2 3" id="KW-0786">Thiamine pyrophosphate</keyword>
<dbReference type="GO" id="GO:0050660">
    <property type="term" value="F:flavin adenine dinucleotide binding"/>
    <property type="evidence" value="ECO:0007669"/>
    <property type="project" value="TreeGrafter"/>
</dbReference>
<name>A0A971IDB7_9BIFI</name>
<evidence type="ECO:0000259" key="5">
    <source>
        <dbReference type="Pfam" id="PF02775"/>
    </source>
</evidence>
<dbReference type="GO" id="GO:0000287">
    <property type="term" value="F:magnesium ion binding"/>
    <property type="evidence" value="ECO:0007669"/>
    <property type="project" value="InterPro"/>
</dbReference>
<dbReference type="InterPro" id="IPR029035">
    <property type="entry name" value="DHS-like_NAD/FAD-binding_dom"/>
</dbReference>
<dbReference type="InterPro" id="IPR012001">
    <property type="entry name" value="Thiamin_PyroP_enz_TPP-bd_dom"/>
</dbReference>
<dbReference type="SUPFAM" id="SSF52518">
    <property type="entry name" value="Thiamin diphosphate-binding fold (THDP-binding)"/>
    <property type="match status" value="2"/>
</dbReference>
<sequence length="564" mass="62183">MNAEPALSEVAERRRNTADLIVECLVNEGVEVIFGIPGEENITLMEAIERDGRIRFVLTRHEQGAGFMASTYAYLTGKPGVCLSTLGPGALNLMLPVAQANASTTPLVAICAQGSLNRLYKESHQIVDLESLFRPITQWTSMVMDPNSSPEMVRKAFSMAQHARPGATCLIIPEDVAEKPVDVDAHPLALPRPLHTIPTDGIIQEAVELIRNAKHPIILAGNGISRSHAEQQLMMFAEQCNVPVATTFEGKGVFPDDHPNALGVVGFMHHDYENFAFDTADLILALGFSIQQFDPKKINPHNDKTIIHINTFVEDSDAHYSTALNIRADIGATLYALTTKLREQNVSFDTSQPKIRELLHAETISCANDPAFPMKPQRVVYDTRRAVRRDWTTLVDTGALKMWMARLYPTYQTDTCLIDNSLSTMGWTLPGAVGVSIAQPSKPVLAVMGDGSFMMNIQEIETAVRCGCRMVVLVWVDESYGLIKWKMDIHAGKHEYVDFNNPDVVALAASFGAKGHEITSADELYPVLRRAMCSGSGVDIIACPVDYRENMRLISQLGELDYTD</sequence>
<dbReference type="InterPro" id="IPR045229">
    <property type="entry name" value="TPP_enz"/>
</dbReference>
<reference evidence="7" key="1">
    <citation type="journal article" date="2020" name="Biotechnol. Biofuels">
        <title>New insights from the biogas microbiome by comprehensive genome-resolved metagenomics of nearly 1600 species originating from multiple anaerobic digesters.</title>
        <authorList>
            <person name="Campanaro S."/>
            <person name="Treu L."/>
            <person name="Rodriguez-R L.M."/>
            <person name="Kovalovszki A."/>
            <person name="Ziels R.M."/>
            <person name="Maus I."/>
            <person name="Zhu X."/>
            <person name="Kougias P.G."/>
            <person name="Basile A."/>
            <person name="Luo G."/>
            <person name="Schluter A."/>
            <person name="Konstantinidis K.T."/>
            <person name="Angelidaki I."/>
        </authorList>
    </citation>
    <scope>NUCLEOTIDE SEQUENCE</scope>
    <source>
        <strain evidence="7">AS01afH2WH_6</strain>
    </source>
</reference>
<evidence type="ECO:0000256" key="3">
    <source>
        <dbReference type="RuleBase" id="RU362132"/>
    </source>
</evidence>
<evidence type="ECO:0000259" key="6">
    <source>
        <dbReference type="Pfam" id="PF02776"/>
    </source>
</evidence>
<dbReference type="GO" id="GO:0009097">
    <property type="term" value="P:isoleucine biosynthetic process"/>
    <property type="evidence" value="ECO:0007669"/>
    <property type="project" value="TreeGrafter"/>
</dbReference>
<evidence type="ECO:0000256" key="1">
    <source>
        <dbReference type="ARBA" id="ARBA00007812"/>
    </source>
</evidence>
<gene>
    <name evidence="7" type="ORF">GXW98_06950</name>
</gene>
<dbReference type="SUPFAM" id="SSF52467">
    <property type="entry name" value="DHS-like NAD/FAD-binding domain"/>
    <property type="match status" value="1"/>
</dbReference>
<dbReference type="NCBIfam" id="NF006187">
    <property type="entry name" value="PRK08322.1"/>
    <property type="match status" value="1"/>
</dbReference>